<organism evidence="2 3">
    <name type="scientific">Vigna mungo</name>
    <name type="common">Black gram</name>
    <name type="synonym">Phaseolus mungo</name>
    <dbReference type="NCBI Taxonomy" id="3915"/>
    <lineage>
        <taxon>Eukaryota</taxon>
        <taxon>Viridiplantae</taxon>
        <taxon>Streptophyta</taxon>
        <taxon>Embryophyta</taxon>
        <taxon>Tracheophyta</taxon>
        <taxon>Spermatophyta</taxon>
        <taxon>Magnoliopsida</taxon>
        <taxon>eudicotyledons</taxon>
        <taxon>Gunneridae</taxon>
        <taxon>Pentapetalae</taxon>
        <taxon>rosids</taxon>
        <taxon>fabids</taxon>
        <taxon>Fabales</taxon>
        <taxon>Fabaceae</taxon>
        <taxon>Papilionoideae</taxon>
        <taxon>50 kb inversion clade</taxon>
        <taxon>NPAAA clade</taxon>
        <taxon>indigoferoid/millettioid clade</taxon>
        <taxon>Phaseoleae</taxon>
        <taxon>Vigna</taxon>
    </lineage>
</organism>
<dbReference type="Proteomes" id="UP001374535">
    <property type="component" value="Chromosome 8"/>
</dbReference>
<proteinExistence type="predicted"/>
<evidence type="ECO:0000256" key="1">
    <source>
        <dbReference type="SAM" id="MobiDB-lite"/>
    </source>
</evidence>
<evidence type="ECO:0000313" key="2">
    <source>
        <dbReference type="EMBL" id="WVZ00748.1"/>
    </source>
</evidence>
<dbReference type="EMBL" id="CP144693">
    <property type="protein sequence ID" value="WVZ00748.1"/>
    <property type="molecule type" value="Genomic_DNA"/>
</dbReference>
<evidence type="ECO:0000313" key="3">
    <source>
        <dbReference type="Proteomes" id="UP001374535"/>
    </source>
</evidence>
<keyword evidence="3" id="KW-1185">Reference proteome</keyword>
<feature type="region of interest" description="Disordered" evidence="1">
    <location>
        <begin position="1"/>
        <end position="20"/>
    </location>
</feature>
<protein>
    <submittedName>
        <fullName evidence="2">Uncharacterized protein</fullName>
    </submittedName>
</protein>
<name>A0AAQ3N191_VIGMU</name>
<sequence length="218" mass="24366">MTLDTMSNGIPNTIAQSSSHPRPLLDFSFASPPPSVYLLLRTELSFVIVVVILICELDGLPFWDNGTKVNVLTALIESTLLLERVESMLSLEEGLKEWLFEMQSNRNQDVVAVFGSTIHTAVEVDVRSKYDTPKVQFQVRLVLGEIRCAALYNRCLGNSNKLLSVELVKCCYGDRGNSRFILGASKEVFGRGSSFVKYSEEIQRRCRFISCGINRGGF</sequence>
<dbReference type="AlphaFoldDB" id="A0AAQ3N191"/>
<gene>
    <name evidence="2" type="ORF">V8G54_026817</name>
</gene>
<reference evidence="2 3" key="1">
    <citation type="journal article" date="2023" name="Life. Sci Alliance">
        <title>Evolutionary insights into 3D genome organization and epigenetic landscape of Vigna mungo.</title>
        <authorList>
            <person name="Junaid A."/>
            <person name="Singh B."/>
            <person name="Bhatia S."/>
        </authorList>
    </citation>
    <scope>NUCLEOTIDE SEQUENCE [LARGE SCALE GENOMIC DNA]</scope>
    <source>
        <strain evidence="2">Urdbean</strain>
    </source>
</reference>
<accession>A0AAQ3N191</accession>